<dbReference type="Pfam" id="PF04078">
    <property type="entry name" value="Rcd1"/>
    <property type="match status" value="1"/>
</dbReference>
<dbReference type="SUPFAM" id="SSF48371">
    <property type="entry name" value="ARM repeat"/>
    <property type="match status" value="1"/>
</dbReference>
<comment type="similarity">
    <text evidence="1">Belongs to the CNOT9 family.</text>
</comment>
<proteinExistence type="inferred from homology"/>
<comment type="caution">
    <text evidence="3">The sequence shown here is derived from an EMBL/GenBank/DDBJ whole genome shotgun (WGS) entry which is preliminary data.</text>
</comment>
<name>A0AAV5RLF1_STABA</name>
<protein>
    <submittedName>
        <fullName evidence="3">CCR4-NOT core subunit</fullName>
    </submittedName>
</protein>
<dbReference type="InterPro" id="IPR007216">
    <property type="entry name" value="CNOT9"/>
</dbReference>
<keyword evidence="4" id="KW-1185">Reference proteome</keyword>
<dbReference type="PANTHER" id="PTHR12262">
    <property type="entry name" value="CCR4-NOT TRANSCRIPTION COMPLEX SUBUNIT 9"/>
    <property type="match status" value="1"/>
</dbReference>
<dbReference type="Proteomes" id="UP001362899">
    <property type="component" value="Unassembled WGS sequence"/>
</dbReference>
<evidence type="ECO:0000313" key="3">
    <source>
        <dbReference type="EMBL" id="GMM51912.1"/>
    </source>
</evidence>
<dbReference type="GO" id="GO:0006402">
    <property type="term" value="P:mRNA catabolic process"/>
    <property type="evidence" value="ECO:0007669"/>
    <property type="project" value="InterPro"/>
</dbReference>
<feature type="compositionally biased region" description="Polar residues" evidence="2">
    <location>
        <begin position="69"/>
        <end position="89"/>
    </location>
</feature>
<dbReference type="InterPro" id="IPR016024">
    <property type="entry name" value="ARM-type_fold"/>
</dbReference>
<dbReference type="AlphaFoldDB" id="A0AAV5RLF1"/>
<organism evidence="3 4">
    <name type="scientific">Starmerella bacillaris</name>
    <name type="common">Yeast</name>
    <name type="synonym">Candida zemplinina</name>
    <dbReference type="NCBI Taxonomy" id="1247836"/>
    <lineage>
        <taxon>Eukaryota</taxon>
        <taxon>Fungi</taxon>
        <taxon>Dikarya</taxon>
        <taxon>Ascomycota</taxon>
        <taxon>Saccharomycotina</taxon>
        <taxon>Dipodascomycetes</taxon>
        <taxon>Dipodascales</taxon>
        <taxon>Trichomonascaceae</taxon>
        <taxon>Starmerella</taxon>
    </lineage>
</organism>
<feature type="compositionally biased region" description="Low complexity" evidence="2">
    <location>
        <begin position="1"/>
        <end position="65"/>
    </location>
</feature>
<dbReference type="GO" id="GO:0030014">
    <property type="term" value="C:CCR4-NOT complex"/>
    <property type="evidence" value="ECO:0007669"/>
    <property type="project" value="InterPro"/>
</dbReference>
<feature type="region of interest" description="Disordered" evidence="2">
    <location>
        <begin position="1"/>
        <end position="92"/>
    </location>
</feature>
<sequence>MALAAAKASGSNNANTNNLNMSSSMHGTNGSGSGHNSSALNGSSSQGNQGSQSNQGNQPNTGSQGAHNAHSNQGSQGHQGTPRKSTNNDSDLRTDEEVYMWVTDLVYSNNSDDSLSMLGKKREQFKDLGVVLWNSYGVMPIILQEIVKVYPLLSPPQLPVNNSNRVSNALQLLQCIASHHETQIPFLNSHMLLYLYPFLNTTSSSRPYEYLRLTSLGVIGALVKNDSPQVVTFLLSTEIIPLCLRIIETTSGISKTLALYIVLRILQDDQGLIYVCQTYERFFAVNQVLTIVVNQLVQQPQDSSLRLLKHVVMCYRRLADDERAKHSLREILPEALRNGTFTPLLREEQGTKKILNQLILSINQEM</sequence>
<evidence type="ECO:0000256" key="2">
    <source>
        <dbReference type="SAM" id="MobiDB-lite"/>
    </source>
</evidence>
<dbReference type="FunFam" id="1.25.10.10:FF:000661">
    <property type="entry name" value="Cell differentiation family, Rcd1-like containing protein"/>
    <property type="match status" value="1"/>
</dbReference>
<evidence type="ECO:0000256" key="1">
    <source>
        <dbReference type="ARBA" id="ARBA00006385"/>
    </source>
</evidence>
<dbReference type="Gene3D" id="1.25.10.10">
    <property type="entry name" value="Leucine-rich Repeat Variant"/>
    <property type="match status" value="1"/>
</dbReference>
<dbReference type="InterPro" id="IPR011989">
    <property type="entry name" value="ARM-like"/>
</dbReference>
<accession>A0AAV5RLF1</accession>
<dbReference type="EMBL" id="BTGC01000008">
    <property type="protein sequence ID" value="GMM51912.1"/>
    <property type="molecule type" value="Genomic_DNA"/>
</dbReference>
<evidence type="ECO:0000313" key="4">
    <source>
        <dbReference type="Proteomes" id="UP001362899"/>
    </source>
</evidence>
<reference evidence="3 4" key="1">
    <citation type="journal article" date="2023" name="Elife">
        <title>Identification of key yeast species and microbe-microbe interactions impacting larval growth of Drosophila in the wild.</title>
        <authorList>
            <person name="Mure A."/>
            <person name="Sugiura Y."/>
            <person name="Maeda R."/>
            <person name="Honda K."/>
            <person name="Sakurai N."/>
            <person name="Takahashi Y."/>
            <person name="Watada M."/>
            <person name="Katoh T."/>
            <person name="Gotoh A."/>
            <person name="Gotoh Y."/>
            <person name="Taniguchi I."/>
            <person name="Nakamura K."/>
            <person name="Hayashi T."/>
            <person name="Katayama T."/>
            <person name="Uemura T."/>
            <person name="Hattori Y."/>
        </authorList>
    </citation>
    <scope>NUCLEOTIDE SEQUENCE [LARGE SCALE GENOMIC DNA]</scope>
    <source>
        <strain evidence="3 4">SB-73</strain>
    </source>
</reference>
<gene>
    <name evidence="3" type="ORF">DASB73_028750</name>
</gene>